<reference evidence="1 2" key="1">
    <citation type="submission" date="2014-04" db="EMBL/GenBank/DDBJ databases">
        <authorList>
            <consortium name="DOE Joint Genome Institute"/>
            <person name="Kuo A."/>
            <person name="Kohler A."/>
            <person name="Nagy L.G."/>
            <person name="Floudas D."/>
            <person name="Copeland A."/>
            <person name="Barry K.W."/>
            <person name="Cichocki N."/>
            <person name="Veneault-Fourrey C."/>
            <person name="LaButti K."/>
            <person name="Lindquist E.A."/>
            <person name="Lipzen A."/>
            <person name="Lundell T."/>
            <person name="Morin E."/>
            <person name="Murat C."/>
            <person name="Sun H."/>
            <person name="Tunlid A."/>
            <person name="Henrissat B."/>
            <person name="Grigoriev I.V."/>
            <person name="Hibbett D.S."/>
            <person name="Martin F."/>
            <person name="Nordberg H.P."/>
            <person name="Cantor M.N."/>
            <person name="Hua S.X."/>
        </authorList>
    </citation>
    <scope>NUCLEOTIDE SEQUENCE [LARGE SCALE GENOMIC DNA]</scope>
    <source>
        <strain evidence="1 2">LaAM-08-1</strain>
    </source>
</reference>
<proteinExistence type="predicted"/>
<dbReference type="AlphaFoldDB" id="A0A0C9XSA7"/>
<accession>A0A0C9XSA7</accession>
<evidence type="ECO:0000313" key="2">
    <source>
        <dbReference type="Proteomes" id="UP000054477"/>
    </source>
</evidence>
<dbReference type="Proteomes" id="UP000054477">
    <property type="component" value="Unassembled WGS sequence"/>
</dbReference>
<dbReference type="EMBL" id="KN838545">
    <property type="protein sequence ID" value="KIK07861.1"/>
    <property type="molecule type" value="Genomic_DNA"/>
</dbReference>
<name>A0A0C9XSA7_9AGAR</name>
<gene>
    <name evidence="1" type="ORF">K443DRAFT_153033</name>
</gene>
<organism evidence="1 2">
    <name type="scientific">Laccaria amethystina LaAM-08-1</name>
    <dbReference type="NCBI Taxonomy" id="1095629"/>
    <lineage>
        <taxon>Eukaryota</taxon>
        <taxon>Fungi</taxon>
        <taxon>Dikarya</taxon>
        <taxon>Basidiomycota</taxon>
        <taxon>Agaricomycotina</taxon>
        <taxon>Agaricomycetes</taxon>
        <taxon>Agaricomycetidae</taxon>
        <taxon>Agaricales</taxon>
        <taxon>Agaricineae</taxon>
        <taxon>Hydnangiaceae</taxon>
        <taxon>Laccaria</taxon>
    </lineage>
</organism>
<dbReference type="HOGENOM" id="CLU_2015621_0_0_1"/>
<sequence>MCNLSASFLIQACCNVTTHRMCMMEHSVSPFNVILICLAPAHVFFGRTNGLHFEIGNDRSASLEQLSYILGTRDRARTRATSFIFIIWHMRVFVIQPAPRKCFFATFLVPLWPPLTRQEPFAP</sequence>
<protein>
    <submittedName>
        <fullName evidence="1">Uncharacterized protein</fullName>
    </submittedName>
</protein>
<reference evidence="2" key="2">
    <citation type="submission" date="2015-01" db="EMBL/GenBank/DDBJ databases">
        <title>Evolutionary Origins and Diversification of the Mycorrhizal Mutualists.</title>
        <authorList>
            <consortium name="DOE Joint Genome Institute"/>
            <consortium name="Mycorrhizal Genomics Consortium"/>
            <person name="Kohler A."/>
            <person name="Kuo A."/>
            <person name="Nagy L.G."/>
            <person name="Floudas D."/>
            <person name="Copeland A."/>
            <person name="Barry K.W."/>
            <person name="Cichocki N."/>
            <person name="Veneault-Fourrey C."/>
            <person name="LaButti K."/>
            <person name="Lindquist E.A."/>
            <person name="Lipzen A."/>
            <person name="Lundell T."/>
            <person name="Morin E."/>
            <person name="Murat C."/>
            <person name="Riley R."/>
            <person name="Ohm R."/>
            <person name="Sun H."/>
            <person name="Tunlid A."/>
            <person name="Henrissat B."/>
            <person name="Grigoriev I.V."/>
            <person name="Hibbett D.S."/>
            <person name="Martin F."/>
        </authorList>
    </citation>
    <scope>NUCLEOTIDE SEQUENCE [LARGE SCALE GENOMIC DNA]</scope>
    <source>
        <strain evidence="2">LaAM-08-1</strain>
    </source>
</reference>
<keyword evidence="2" id="KW-1185">Reference proteome</keyword>
<evidence type="ECO:0000313" key="1">
    <source>
        <dbReference type="EMBL" id="KIK07861.1"/>
    </source>
</evidence>